<name>A0A517NRR5_9BACT</name>
<keyword evidence="1" id="KW-0732">Signal</keyword>
<dbReference type="Proteomes" id="UP000319817">
    <property type="component" value="Chromosome"/>
</dbReference>
<evidence type="ECO:0000259" key="2">
    <source>
        <dbReference type="Pfam" id="PF06439"/>
    </source>
</evidence>
<dbReference type="AlphaFoldDB" id="A0A517NRR5"/>
<feature type="chain" id="PRO_5021751816" description="3-keto-alpha-glucoside-1,2-lyase/3-keto-2-hydroxy-glucal hydratase domain-containing protein" evidence="1">
    <location>
        <begin position="21"/>
        <end position="250"/>
    </location>
</feature>
<evidence type="ECO:0000313" key="4">
    <source>
        <dbReference type="Proteomes" id="UP000319817"/>
    </source>
</evidence>
<evidence type="ECO:0000256" key="1">
    <source>
        <dbReference type="SAM" id="SignalP"/>
    </source>
</evidence>
<keyword evidence="4" id="KW-1185">Reference proteome</keyword>
<dbReference type="GO" id="GO:0016787">
    <property type="term" value="F:hydrolase activity"/>
    <property type="evidence" value="ECO:0007669"/>
    <property type="project" value="InterPro"/>
</dbReference>
<dbReference type="EMBL" id="CP036526">
    <property type="protein sequence ID" value="QDT09822.1"/>
    <property type="molecule type" value="Genomic_DNA"/>
</dbReference>
<dbReference type="Pfam" id="PF06439">
    <property type="entry name" value="3keto-disac_hyd"/>
    <property type="match status" value="1"/>
</dbReference>
<gene>
    <name evidence="3" type="ORF">K239x_17730</name>
</gene>
<organism evidence="3 4">
    <name type="scientific">Stieleria marina</name>
    <dbReference type="NCBI Taxonomy" id="1930275"/>
    <lineage>
        <taxon>Bacteria</taxon>
        <taxon>Pseudomonadati</taxon>
        <taxon>Planctomycetota</taxon>
        <taxon>Planctomycetia</taxon>
        <taxon>Pirellulales</taxon>
        <taxon>Pirellulaceae</taxon>
        <taxon>Stieleria</taxon>
    </lineage>
</organism>
<proteinExistence type="predicted"/>
<feature type="domain" description="3-keto-alpha-glucoside-1,2-lyase/3-keto-2-hydroxy-glucal hydratase" evidence="2">
    <location>
        <begin position="41"/>
        <end position="248"/>
    </location>
</feature>
<reference evidence="3 4" key="1">
    <citation type="submission" date="2019-02" db="EMBL/GenBank/DDBJ databases">
        <title>Deep-cultivation of Planctomycetes and their phenomic and genomic characterization uncovers novel biology.</title>
        <authorList>
            <person name="Wiegand S."/>
            <person name="Jogler M."/>
            <person name="Boedeker C."/>
            <person name="Pinto D."/>
            <person name="Vollmers J."/>
            <person name="Rivas-Marin E."/>
            <person name="Kohn T."/>
            <person name="Peeters S.H."/>
            <person name="Heuer A."/>
            <person name="Rast P."/>
            <person name="Oberbeckmann S."/>
            <person name="Bunk B."/>
            <person name="Jeske O."/>
            <person name="Meyerdierks A."/>
            <person name="Storesund J.E."/>
            <person name="Kallscheuer N."/>
            <person name="Luecker S."/>
            <person name="Lage O.M."/>
            <person name="Pohl T."/>
            <person name="Merkel B.J."/>
            <person name="Hornburger P."/>
            <person name="Mueller R.-W."/>
            <person name="Bruemmer F."/>
            <person name="Labrenz M."/>
            <person name="Spormann A.M."/>
            <person name="Op den Camp H."/>
            <person name="Overmann J."/>
            <person name="Amann R."/>
            <person name="Jetten M.S.M."/>
            <person name="Mascher T."/>
            <person name="Medema M.H."/>
            <person name="Devos D.P."/>
            <person name="Kaster A.-K."/>
            <person name="Ovreas L."/>
            <person name="Rohde M."/>
            <person name="Galperin M.Y."/>
            <person name="Jogler C."/>
        </authorList>
    </citation>
    <scope>NUCLEOTIDE SEQUENCE [LARGE SCALE GENOMIC DNA]</scope>
    <source>
        <strain evidence="3 4">K23_9</strain>
    </source>
</reference>
<sequence precursor="true">MKLICLTGLLFLTLCSQAESQDVTDLPSNRFADAASLREQGFSPLFTGTDLASWNLQPGHQGHWTVKEGVIHYDGGATQKKSFDKSLWTNDDYGELEFYCEWRLASKPKLKEHPIVLWNGDFLMDHNGKRITRPHLDAGDSGIYFRGHFHCQANIWSQELGSGEINGYRTNKRLPIKLRQSCLPFKVADRPLGEWNTFRITLQDNRLSVQLNGQHVVHSDPLPDLPPRGPIGLQHHGDPIEFRNIWIREL</sequence>
<dbReference type="Gene3D" id="2.60.120.560">
    <property type="entry name" value="Exo-inulinase, domain 1"/>
    <property type="match status" value="1"/>
</dbReference>
<dbReference type="InterPro" id="IPR010496">
    <property type="entry name" value="AL/BT2_dom"/>
</dbReference>
<evidence type="ECO:0000313" key="3">
    <source>
        <dbReference type="EMBL" id="QDT09822.1"/>
    </source>
</evidence>
<feature type="signal peptide" evidence="1">
    <location>
        <begin position="1"/>
        <end position="20"/>
    </location>
</feature>
<accession>A0A517NRR5</accession>
<protein>
    <recommendedName>
        <fullName evidence="2">3-keto-alpha-glucoside-1,2-lyase/3-keto-2-hydroxy-glucal hydratase domain-containing protein</fullName>
    </recommendedName>
</protein>